<dbReference type="GO" id="GO:0015074">
    <property type="term" value="P:DNA integration"/>
    <property type="evidence" value="ECO:0007669"/>
    <property type="project" value="InterPro"/>
</dbReference>
<dbReference type="InterPro" id="IPR011010">
    <property type="entry name" value="DNA_brk_join_enz"/>
</dbReference>
<name>A0AAV8VMS9_9CUCU</name>
<keyword evidence="4" id="KW-1185">Reference proteome</keyword>
<dbReference type="AlphaFoldDB" id="A0AAV8VMS9"/>
<protein>
    <recommendedName>
        <fullName evidence="2">Tyr recombinase domain-containing protein</fullName>
    </recommendedName>
</protein>
<evidence type="ECO:0000313" key="3">
    <source>
        <dbReference type="EMBL" id="KAJ8915459.1"/>
    </source>
</evidence>
<dbReference type="EMBL" id="JANEYG010000053">
    <property type="protein sequence ID" value="KAJ8915459.1"/>
    <property type="molecule type" value="Genomic_DNA"/>
</dbReference>
<organism evidence="3 4">
    <name type="scientific">Exocentrus adspersus</name>
    <dbReference type="NCBI Taxonomy" id="1586481"/>
    <lineage>
        <taxon>Eukaryota</taxon>
        <taxon>Metazoa</taxon>
        <taxon>Ecdysozoa</taxon>
        <taxon>Arthropoda</taxon>
        <taxon>Hexapoda</taxon>
        <taxon>Insecta</taxon>
        <taxon>Pterygota</taxon>
        <taxon>Neoptera</taxon>
        <taxon>Endopterygota</taxon>
        <taxon>Coleoptera</taxon>
        <taxon>Polyphaga</taxon>
        <taxon>Cucujiformia</taxon>
        <taxon>Chrysomeloidea</taxon>
        <taxon>Cerambycidae</taxon>
        <taxon>Lamiinae</taxon>
        <taxon>Acanthocinini</taxon>
        <taxon>Exocentrus</taxon>
    </lineage>
</organism>
<evidence type="ECO:0000313" key="4">
    <source>
        <dbReference type="Proteomes" id="UP001159042"/>
    </source>
</evidence>
<feature type="domain" description="Tyr recombinase" evidence="2">
    <location>
        <begin position="30"/>
        <end position="125"/>
    </location>
</feature>
<dbReference type="Pfam" id="PF00589">
    <property type="entry name" value="Phage_integrase"/>
    <property type="match status" value="1"/>
</dbReference>
<evidence type="ECO:0000256" key="1">
    <source>
        <dbReference type="ARBA" id="ARBA00023172"/>
    </source>
</evidence>
<proteinExistence type="predicted"/>
<dbReference type="InterPro" id="IPR013762">
    <property type="entry name" value="Integrase-like_cat_sf"/>
</dbReference>
<comment type="caution">
    <text evidence="3">The sequence shown here is derived from an EMBL/GenBank/DDBJ whole genome shotgun (WGS) entry which is preliminary data.</text>
</comment>
<dbReference type="Gene3D" id="1.10.443.10">
    <property type="entry name" value="Intergrase catalytic core"/>
    <property type="match status" value="1"/>
</dbReference>
<gene>
    <name evidence="3" type="ORF">NQ315_003222</name>
</gene>
<evidence type="ECO:0000259" key="2">
    <source>
        <dbReference type="Pfam" id="PF00589"/>
    </source>
</evidence>
<dbReference type="GO" id="GO:0006310">
    <property type="term" value="P:DNA recombination"/>
    <property type="evidence" value="ECO:0007669"/>
    <property type="project" value="UniProtKB-KW"/>
</dbReference>
<dbReference type="Proteomes" id="UP001159042">
    <property type="component" value="Unassembled WGS sequence"/>
</dbReference>
<dbReference type="GO" id="GO:0003677">
    <property type="term" value="F:DNA binding"/>
    <property type="evidence" value="ECO:0007669"/>
    <property type="project" value="InterPro"/>
</dbReference>
<accession>A0AAV8VMS9</accession>
<dbReference type="SUPFAM" id="SSF56349">
    <property type="entry name" value="DNA breaking-rejoining enzymes"/>
    <property type="match status" value="1"/>
</dbReference>
<keyword evidence="1" id="KW-0233">DNA recombination</keyword>
<sequence>MQEEVPEDIITEAEEAALQILPQKSRDCYEKELKNFTEWMDSRNTRKPKKSRSFIIIKEGLPVDPVDLCKKYIALRPKKNPEFYTGHCLRRSSATLLANAGANMTTLKRHGGWKSSTVAEGYLEDSIQNKMELQKKFKGPRNQYH</sequence>
<dbReference type="InterPro" id="IPR002104">
    <property type="entry name" value="Integrase_catalytic"/>
</dbReference>
<reference evidence="3 4" key="1">
    <citation type="journal article" date="2023" name="Insect Mol. Biol.">
        <title>Genome sequencing provides insights into the evolution of gene families encoding plant cell wall-degrading enzymes in longhorned beetles.</title>
        <authorList>
            <person name="Shin N.R."/>
            <person name="Okamura Y."/>
            <person name="Kirsch R."/>
            <person name="Pauchet Y."/>
        </authorList>
    </citation>
    <scope>NUCLEOTIDE SEQUENCE [LARGE SCALE GENOMIC DNA]</scope>
    <source>
        <strain evidence="3">EAD_L_NR</strain>
    </source>
</reference>